<evidence type="ECO:0000256" key="4">
    <source>
        <dbReference type="ARBA" id="ARBA00022692"/>
    </source>
</evidence>
<reference evidence="9 10" key="1">
    <citation type="submission" date="2019-07" db="EMBL/GenBank/DDBJ databases">
        <title>Cryptosporangium phraense sp. nov., isolated from plant litter.</title>
        <authorList>
            <person name="Suriyachadkun C."/>
        </authorList>
    </citation>
    <scope>NUCLEOTIDE SEQUENCE [LARGE SCALE GENOMIC DNA]</scope>
    <source>
        <strain evidence="9 10">A-T 5661</strain>
    </source>
</reference>
<gene>
    <name evidence="9" type="ORF">FL583_22930</name>
</gene>
<evidence type="ECO:0000256" key="7">
    <source>
        <dbReference type="RuleBase" id="RU366058"/>
    </source>
</evidence>
<proteinExistence type="inferred from homology"/>
<comment type="caution">
    <text evidence="9">The sequence shown here is derived from an EMBL/GenBank/DDBJ whole genome shotgun (WGS) entry which is preliminary data.</text>
</comment>
<evidence type="ECO:0000259" key="8">
    <source>
        <dbReference type="Pfam" id="PF09335"/>
    </source>
</evidence>
<dbReference type="RefSeq" id="WP_142706858.1">
    <property type="nucleotide sequence ID" value="NZ_VIRS01000017.1"/>
</dbReference>
<feature type="domain" description="VTT" evidence="8">
    <location>
        <begin position="64"/>
        <end position="181"/>
    </location>
</feature>
<keyword evidence="3 7" id="KW-1003">Cell membrane</keyword>
<keyword evidence="10" id="KW-1185">Reference proteome</keyword>
<evidence type="ECO:0000256" key="5">
    <source>
        <dbReference type="ARBA" id="ARBA00022989"/>
    </source>
</evidence>
<protein>
    <recommendedName>
        <fullName evidence="7">TVP38/TMEM64 family membrane protein</fullName>
    </recommendedName>
</protein>
<feature type="transmembrane region" description="Helical" evidence="7">
    <location>
        <begin position="72"/>
        <end position="96"/>
    </location>
</feature>
<dbReference type="OrthoDB" id="5242213at2"/>
<dbReference type="FunCoup" id="A0A545AMR3">
    <property type="interactions" value="61"/>
</dbReference>
<comment type="similarity">
    <text evidence="2 7">Belongs to the TVP38/TMEM64 family.</text>
</comment>
<dbReference type="PANTHER" id="PTHR12677">
    <property type="entry name" value="GOLGI APPARATUS MEMBRANE PROTEIN TVP38-RELATED"/>
    <property type="match status" value="1"/>
</dbReference>
<name>A0A545AMR3_9ACTN</name>
<accession>A0A545AMR3</accession>
<evidence type="ECO:0000313" key="9">
    <source>
        <dbReference type="EMBL" id="TQS42551.1"/>
    </source>
</evidence>
<dbReference type="GO" id="GO:0005886">
    <property type="term" value="C:plasma membrane"/>
    <property type="evidence" value="ECO:0007669"/>
    <property type="project" value="UniProtKB-SubCell"/>
</dbReference>
<dbReference type="PANTHER" id="PTHR12677:SF59">
    <property type="entry name" value="GOLGI APPARATUS MEMBRANE PROTEIN TVP38-RELATED"/>
    <property type="match status" value="1"/>
</dbReference>
<evidence type="ECO:0000256" key="2">
    <source>
        <dbReference type="ARBA" id="ARBA00008640"/>
    </source>
</evidence>
<dbReference type="Pfam" id="PF09335">
    <property type="entry name" value="VTT_dom"/>
    <property type="match status" value="1"/>
</dbReference>
<keyword evidence="6 7" id="KW-0472">Membrane</keyword>
<evidence type="ECO:0000256" key="6">
    <source>
        <dbReference type="ARBA" id="ARBA00023136"/>
    </source>
</evidence>
<evidence type="ECO:0000256" key="1">
    <source>
        <dbReference type="ARBA" id="ARBA00004651"/>
    </source>
</evidence>
<feature type="transmembrane region" description="Helical" evidence="7">
    <location>
        <begin position="42"/>
        <end position="60"/>
    </location>
</feature>
<keyword evidence="5 7" id="KW-1133">Transmembrane helix</keyword>
<evidence type="ECO:0000256" key="3">
    <source>
        <dbReference type="ARBA" id="ARBA00022475"/>
    </source>
</evidence>
<comment type="subcellular location">
    <subcellularLocation>
        <location evidence="1 7">Cell membrane</location>
        <topology evidence="1 7">Multi-pass membrane protein</topology>
    </subcellularLocation>
</comment>
<evidence type="ECO:0000313" key="10">
    <source>
        <dbReference type="Proteomes" id="UP000317982"/>
    </source>
</evidence>
<sequence>MTSPAIRAVTLGVLLLVLVGFLLTYGVPEPSALRSFVADAGPWTPIGVAAVAVVTSVAMAPRGVPALLAGLLLPPVVAVGAALCGIVVGASVAFLLGRWLGRPYLSGRTAAAGPDARLARLQAWLDRDGTRAVVYARILPVFPFGLLNYLFGATTVRMVPFVFGTAAAIVPSTTAYVLVGASASDPGSPAFFFSVGLVALVGALGLAHAWWARRRARATPEAQLALTAAE</sequence>
<feature type="transmembrane region" description="Helical" evidence="7">
    <location>
        <begin position="158"/>
        <end position="179"/>
    </location>
</feature>
<dbReference type="EMBL" id="VIRS01000017">
    <property type="protein sequence ID" value="TQS42551.1"/>
    <property type="molecule type" value="Genomic_DNA"/>
</dbReference>
<organism evidence="9 10">
    <name type="scientific">Cryptosporangium phraense</name>
    <dbReference type="NCBI Taxonomy" id="2593070"/>
    <lineage>
        <taxon>Bacteria</taxon>
        <taxon>Bacillati</taxon>
        <taxon>Actinomycetota</taxon>
        <taxon>Actinomycetes</taxon>
        <taxon>Cryptosporangiales</taxon>
        <taxon>Cryptosporangiaceae</taxon>
        <taxon>Cryptosporangium</taxon>
    </lineage>
</organism>
<keyword evidence="4 7" id="KW-0812">Transmembrane</keyword>
<dbReference type="AlphaFoldDB" id="A0A545AMR3"/>
<feature type="transmembrane region" description="Helical" evidence="7">
    <location>
        <begin position="132"/>
        <end position="151"/>
    </location>
</feature>
<feature type="transmembrane region" description="Helical" evidence="7">
    <location>
        <begin position="191"/>
        <end position="211"/>
    </location>
</feature>
<dbReference type="InParanoid" id="A0A545AMR3"/>
<dbReference type="InterPro" id="IPR032816">
    <property type="entry name" value="VTT_dom"/>
</dbReference>
<dbReference type="InterPro" id="IPR015414">
    <property type="entry name" value="TMEM64"/>
</dbReference>
<dbReference type="Proteomes" id="UP000317982">
    <property type="component" value="Unassembled WGS sequence"/>
</dbReference>